<dbReference type="EMBL" id="QTKU01000001">
    <property type="protein sequence ID" value="MBS8258885.1"/>
    <property type="molecule type" value="Genomic_DNA"/>
</dbReference>
<proteinExistence type="predicted"/>
<organism evidence="1 2">
    <name type="scientific">Roseibium polysiphoniae</name>
    <dbReference type="NCBI Taxonomy" id="2571221"/>
    <lineage>
        <taxon>Bacteria</taxon>
        <taxon>Pseudomonadati</taxon>
        <taxon>Pseudomonadota</taxon>
        <taxon>Alphaproteobacteria</taxon>
        <taxon>Hyphomicrobiales</taxon>
        <taxon>Stappiaceae</taxon>
        <taxon>Roseibium</taxon>
    </lineage>
</organism>
<gene>
    <name evidence="1" type="ORF">DYI23_01530</name>
</gene>
<evidence type="ECO:0000313" key="1">
    <source>
        <dbReference type="EMBL" id="MBS8258885.1"/>
    </source>
</evidence>
<comment type="caution">
    <text evidence="1">The sequence shown here is derived from an EMBL/GenBank/DDBJ whole genome shotgun (WGS) entry which is preliminary data.</text>
</comment>
<reference evidence="1" key="1">
    <citation type="submission" date="2018-08" db="EMBL/GenBank/DDBJ databases">
        <authorList>
            <person name="Jin W."/>
            <person name="Wang H."/>
            <person name="Yang Y."/>
            <person name="Li M."/>
            <person name="Liu J."/>
        </authorList>
    </citation>
    <scope>NUCLEOTIDE SEQUENCE</scope>
    <source>
        <strain evidence="1">AESS21</strain>
    </source>
</reference>
<evidence type="ECO:0000313" key="2">
    <source>
        <dbReference type="Proteomes" id="UP000705379"/>
    </source>
</evidence>
<reference evidence="1" key="2">
    <citation type="journal article" date="2021" name="Microorganisms">
        <title>Bacterial Dimethylsulfoniopropionate Biosynthesis in the East China Sea.</title>
        <authorList>
            <person name="Liu J."/>
            <person name="Zhang Y."/>
            <person name="Liu J."/>
            <person name="Zhong H."/>
            <person name="Williams B.T."/>
            <person name="Zheng Y."/>
            <person name="Curson A.R.J."/>
            <person name="Sun C."/>
            <person name="Sun H."/>
            <person name="Song D."/>
            <person name="Wagner Mackenzie B."/>
            <person name="Bermejo Martinez A."/>
            <person name="Todd J.D."/>
            <person name="Zhang X.H."/>
        </authorList>
    </citation>
    <scope>NUCLEOTIDE SEQUENCE</scope>
    <source>
        <strain evidence="1">AESS21</strain>
    </source>
</reference>
<dbReference type="Proteomes" id="UP000705379">
    <property type="component" value="Unassembled WGS sequence"/>
</dbReference>
<sequence length="115" mass="12905">MFPGSLRLQGKARLVAGPVSLIGFSLRFSSGSFRQTDQIQNRGRYRLMSLMDGVCVFFASPSVKVPEGRVNGVNRLAVSRDDAYMFSMTYIPPVLRCLKYRASAVLMRVSKNFEM</sequence>
<name>A0A944C6U3_9HYPH</name>
<accession>A0A944C6U3</accession>
<protein>
    <submittedName>
        <fullName evidence="1">Uncharacterized protein</fullName>
    </submittedName>
</protein>
<dbReference type="AlphaFoldDB" id="A0A944C6U3"/>